<evidence type="ECO:0000313" key="2">
    <source>
        <dbReference type="Proteomes" id="UP000006898"/>
    </source>
</evidence>
<name>D5MKX3_METO1</name>
<gene>
    <name evidence="1" type="ORF">DAMO_2740</name>
</gene>
<dbReference type="STRING" id="671143.DAMO_2740"/>
<dbReference type="HOGENOM" id="CLU_2631607_0_0_0"/>
<proteinExistence type="predicted"/>
<dbReference type="AlphaFoldDB" id="D5MKX3"/>
<accession>D5MKX3</accession>
<sequence length="77" mass="8357">MMEDQLSRASVEGGEAKVNVGNNTLEVYERGRIEIRLAGFHGVTRGKVSGTCFCRPHAIRGMAARRVIPCGRQIGGK</sequence>
<organism evidence="1 2">
    <name type="scientific">Methylomirabilis oxygeniifera</name>
    <dbReference type="NCBI Taxonomy" id="671143"/>
    <lineage>
        <taxon>Bacteria</taxon>
        <taxon>Candidatus Methylomirabilota</taxon>
        <taxon>Candidatus Methylomirabilia</taxon>
        <taxon>Candidatus Methylomirabilales</taxon>
        <taxon>Candidatus Methylomirabilaceae</taxon>
        <taxon>Candidatus Methylomirabilis</taxon>
    </lineage>
</organism>
<reference evidence="1 2" key="1">
    <citation type="journal article" date="2010" name="Nature">
        <title>Nitrite-driven anaerobic methane oxidation by oxygenic bacteria.</title>
        <authorList>
            <person name="Ettwig K.F."/>
            <person name="Butler M.K."/>
            <person name="Le Paslier D."/>
            <person name="Pelletier E."/>
            <person name="Mangenot S."/>
            <person name="Kuypers M.M.M."/>
            <person name="Schreiber F."/>
            <person name="Dutilh B.E."/>
            <person name="Zedelius J."/>
            <person name="de Beer D."/>
            <person name="Gloerich J."/>
            <person name="Wessels H.J.C.T."/>
            <person name="van Allen T."/>
            <person name="Luesken F."/>
            <person name="Wu M."/>
            <person name="van de Pas-Schoonen K.T."/>
            <person name="Op den Camp H.J.M."/>
            <person name="Janssen-Megens E.M."/>
            <person name="Francoijs K-J."/>
            <person name="Stunnenberg H."/>
            <person name="Weissenbach J."/>
            <person name="Jetten M.S.M."/>
            <person name="Strous M."/>
        </authorList>
    </citation>
    <scope>NUCLEOTIDE SEQUENCE [LARGE SCALE GENOMIC DNA]</scope>
</reference>
<protein>
    <submittedName>
        <fullName evidence="1">Uncharacterized protein</fullName>
    </submittedName>
</protein>
<dbReference type="Proteomes" id="UP000006898">
    <property type="component" value="Chromosome"/>
</dbReference>
<dbReference type="KEGG" id="mox:DAMO_2740"/>
<dbReference type="EMBL" id="FP565575">
    <property type="protein sequence ID" value="CBE69813.1"/>
    <property type="molecule type" value="Genomic_DNA"/>
</dbReference>
<evidence type="ECO:0000313" key="1">
    <source>
        <dbReference type="EMBL" id="CBE69813.1"/>
    </source>
</evidence>